<name>A0A1M7TPJ4_9BACT</name>
<evidence type="ECO:0000256" key="4">
    <source>
        <dbReference type="ARBA" id="ARBA00022643"/>
    </source>
</evidence>
<gene>
    <name evidence="7" type="ORF">SAMN02745728_02336</name>
</gene>
<reference evidence="7 8" key="1">
    <citation type="submission" date="2016-12" db="EMBL/GenBank/DDBJ databases">
        <authorList>
            <person name="Song W.-J."/>
            <person name="Kurnit D.M."/>
        </authorList>
    </citation>
    <scope>NUCLEOTIDE SEQUENCE [LARGE SCALE GENOMIC DNA]</scope>
    <source>
        <strain evidence="7 8">DSM 11393</strain>
    </source>
</reference>
<evidence type="ECO:0000256" key="3">
    <source>
        <dbReference type="ARBA" id="ARBA00022630"/>
    </source>
</evidence>
<dbReference type="STRING" id="1121455.SAMN02745728_02336"/>
<dbReference type="EMBL" id="FRDI01000018">
    <property type="protein sequence ID" value="SHN72671.1"/>
    <property type="molecule type" value="Genomic_DNA"/>
</dbReference>
<evidence type="ECO:0000256" key="1">
    <source>
        <dbReference type="ARBA" id="ARBA00001917"/>
    </source>
</evidence>
<dbReference type="RefSeq" id="WP_072698000.1">
    <property type="nucleotide sequence ID" value="NZ_FRDI01000018.1"/>
</dbReference>
<dbReference type="InterPro" id="IPR000415">
    <property type="entry name" value="Nitroreductase-like"/>
</dbReference>
<comment type="similarity">
    <text evidence="2">Belongs to the nitroreductase family.</text>
</comment>
<organism evidence="7 8">
    <name type="scientific">Desulfovibrio litoralis DSM 11393</name>
    <dbReference type="NCBI Taxonomy" id="1121455"/>
    <lineage>
        <taxon>Bacteria</taxon>
        <taxon>Pseudomonadati</taxon>
        <taxon>Thermodesulfobacteriota</taxon>
        <taxon>Desulfovibrionia</taxon>
        <taxon>Desulfovibrionales</taxon>
        <taxon>Desulfovibrionaceae</taxon>
        <taxon>Desulfovibrio</taxon>
    </lineage>
</organism>
<dbReference type="InterPro" id="IPR029479">
    <property type="entry name" value="Nitroreductase"/>
</dbReference>
<comment type="cofactor">
    <cofactor evidence="1">
        <name>FMN</name>
        <dbReference type="ChEBI" id="CHEBI:58210"/>
    </cofactor>
</comment>
<feature type="domain" description="Nitroreductase" evidence="6">
    <location>
        <begin position="61"/>
        <end position="145"/>
    </location>
</feature>
<evidence type="ECO:0000259" key="6">
    <source>
        <dbReference type="Pfam" id="PF00881"/>
    </source>
</evidence>
<dbReference type="Proteomes" id="UP000186469">
    <property type="component" value="Unassembled WGS sequence"/>
</dbReference>
<evidence type="ECO:0000313" key="8">
    <source>
        <dbReference type="Proteomes" id="UP000186469"/>
    </source>
</evidence>
<accession>A0A1M7TPJ4</accession>
<dbReference type="AlphaFoldDB" id="A0A1M7TPJ4"/>
<keyword evidence="4" id="KW-0288">FMN</keyword>
<evidence type="ECO:0000256" key="5">
    <source>
        <dbReference type="ARBA" id="ARBA00023002"/>
    </source>
</evidence>
<dbReference type="CDD" id="cd20609">
    <property type="entry name" value="nitroreductase"/>
    <property type="match status" value="1"/>
</dbReference>
<dbReference type="GO" id="GO:0016491">
    <property type="term" value="F:oxidoreductase activity"/>
    <property type="evidence" value="ECO:0007669"/>
    <property type="project" value="UniProtKB-KW"/>
</dbReference>
<dbReference type="Gene3D" id="3.40.109.10">
    <property type="entry name" value="NADH Oxidase"/>
    <property type="match status" value="1"/>
</dbReference>
<protein>
    <submittedName>
        <fullName evidence="7">Nitroreductase</fullName>
    </submittedName>
</protein>
<dbReference type="PANTHER" id="PTHR43673">
    <property type="entry name" value="NAD(P)H NITROREDUCTASE YDGI-RELATED"/>
    <property type="match status" value="1"/>
</dbReference>
<dbReference type="SUPFAM" id="SSF55469">
    <property type="entry name" value="FMN-dependent nitroreductase-like"/>
    <property type="match status" value="1"/>
</dbReference>
<evidence type="ECO:0000313" key="7">
    <source>
        <dbReference type="EMBL" id="SHN72671.1"/>
    </source>
</evidence>
<evidence type="ECO:0000256" key="2">
    <source>
        <dbReference type="ARBA" id="ARBA00007118"/>
    </source>
</evidence>
<dbReference type="OrthoDB" id="9802510at2"/>
<feature type="domain" description="Nitroreductase" evidence="6">
    <location>
        <begin position="8"/>
        <end position="54"/>
    </location>
</feature>
<keyword evidence="8" id="KW-1185">Reference proteome</keyword>
<dbReference type="PANTHER" id="PTHR43673:SF2">
    <property type="entry name" value="NITROREDUCTASE"/>
    <property type="match status" value="1"/>
</dbReference>
<proteinExistence type="inferred from homology"/>
<keyword evidence="3" id="KW-0285">Flavoprotein</keyword>
<keyword evidence="5" id="KW-0560">Oxidoreductase</keyword>
<dbReference type="Pfam" id="PF00881">
    <property type="entry name" value="Nitroreductase"/>
    <property type="match status" value="2"/>
</dbReference>
<sequence>MEFLQLAKERHSVRKFHSKPVEMAKLQNILEAGRVAPTAANFQPQRFLVVSEPGGLSKLDKAGNMHGAPLAIVVCSLKDKAWKRPQDGHSMVDIDATIPTTHMMLQAWSEGVASCWITWFDPAVVRSEFSLPDNVIPVNILVLGYSDDKAQTPCRHQQQRIPLNEMVWKESLPCSLK</sequence>